<name>G2PHJ5_STRV4</name>
<feature type="domain" description="Spore protein YkvP/CgeB glycosyl transferase-like" evidence="1">
    <location>
        <begin position="188"/>
        <end position="316"/>
    </location>
</feature>
<evidence type="ECO:0000259" key="1">
    <source>
        <dbReference type="Pfam" id="PF13524"/>
    </source>
</evidence>
<sequence>MVRIVFLGNFAVHWSSETYWAHSLEDLGHEVTRLQVTQASAEEILARGRAADLLVWVHTPGGRTPGALGMEQVLAELRAAEIPTVSYHLDLWAPLPRAEQVGRDLIYRHIEHFFSVDPGLVDWFGRQTQVKGHYLPAGVYGGDCRMVERTPVDGGGFPHEVVFVGGRYNYPPQWPYRGELVDWLEGTYGERFTHFGVDGTAEVYGAALNQLYANTKIVVGDTLCPGFDYAGYWSDRIYETIGRGGFMIHPYIPGLEEQFTDGRHLKFYTYGDFGELRELIEHYLTHGEEREAIRRAGFEHVRDNHTYAHRWKAILEAVTGARAPSGGTEPAL</sequence>
<dbReference type="KEGG" id="svl:Strvi_0225"/>
<evidence type="ECO:0000313" key="2">
    <source>
        <dbReference type="EMBL" id="AEM88998.1"/>
    </source>
</evidence>
<protein>
    <recommendedName>
        <fullName evidence="1">Spore protein YkvP/CgeB glycosyl transferase-like domain-containing protein</fullName>
    </recommendedName>
</protein>
<proteinExistence type="predicted"/>
<dbReference type="SUPFAM" id="SSF53756">
    <property type="entry name" value="UDP-Glycosyltransferase/glycogen phosphorylase"/>
    <property type="match status" value="1"/>
</dbReference>
<geneLocation type="plasmid" evidence="2 3">
    <name>pSTRVI02</name>
</geneLocation>
<dbReference type="Pfam" id="PF13524">
    <property type="entry name" value="Glyco_trans_1_2"/>
    <property type="match status" value="1"/>
</dbReference>
<accession>G2PHJ5</accession>
<dbReference type="HOGENOM" id="CLU_836584_0_0_11"/>
<reference evidence="2" key="1">
    <citation type="submission" date="2011-08" db="EMBL/GenBank/DDBJ databases">
        <title>Complete sequence of plasmid 2 of Streptomyces violaceusniger Tu 4113.</title>
        <authorList>
            <consortium name="US DOE Joint Genome Institute"/>
            <person name="Lucas S."/>
            <person name="Han J."/>
            <person name="Lapidus A."/>
            <person name="Cheng J.-F."/>
            <person name="Goodwin L."/>
            <person name="Pitluck S."/>
            <person name="Peters L."/>
            <person name="Ivanova N."/>
            <person name="Daligault H."/>
            <person name="Detter J.C."/>
            <person name="Han C."/>
            <person name="Tapia R."/>
            <person name="Land M."/>
            <person name="Hauser L."/>
            <person name="Kyrpides N."/>
            <person name="Ivanova N."/>
            <person name="Pagani I."/>
            <person name="Hagen A."/>
            <person name="Katz L."/>
            <person name="Fiedler H.-P."/>
            <person name="Keasling J."/>
            <person name="Fortman J."/>
            <person name="Woyke T."/>
        </authorList>
    </citation>
    <scope>NUCLEOTIDE SEQUENCE [LARGE SCALE GENOMIC DNA]</scope>
    <source>
        <strain evidence="2">Tu 4113</strain>
        <plasmid evidence="2">pSTRVI02</plasmid>
    </source>
</reference>
<dbReference type="AlphaFoldDB" id="G2PHJ5"/>
<evidence type="ECO:0000313" key="3">
    <source>
        <dbReference type="Proteomes" id="UP000008703"/>
    </source>
</evidence>
<dbReference type="EMBL" id="CP002996">
    <property type="protein sequence ID" value="AEM88998.1"/>
    <property type="molecule type" value="Genomic_DNA"/>
</dbReference>
<keyword evidence="3" id="KW-1185">Reference proteome</keyword>
<gene>
    <name evidence="2" type="ORF">Strvi_0225</name>
</gene>
<dbReference type="Proteomes" id="UP000008703">
    <property type="component" value="Plasmid pSTRVI02"/>
</dbReference>
<keyword evidence="2" id="KW-0614">Plasmid</keyword>
<dbReference type="eggNOG" id="COG4641">
    <property type="taxonomic scope" value="Bacteria"/>
</dbReference>
<dbReference type="InterPro" id="IPR055259">
    <property type="entry name" value="YkvP/CgeB_Glyco_trans-like"/>
</dbReference>
<organism evidence="2 3">
    <name type="scientific">Streptomyces violaceusniger (strain Tu 4113)</name>
    <dbReference type="NCBI Taxonomy" id="653045"/>
    <lineage>
        <taxon>Bacteria</taxon>
        <taxon>Bacillati</taxon>
        <taxon>Actinomycetota</taxon>
        <taxon>Actinomycetes</taxon>
        <taxon>Kitasatosporales</taxon>
        <taxon>Streptomycetaceae</taxon>
        <taxon>Streptomyces</taxon>
        <taxon>Streptomyces violaceusniger group</taxon>
    </lineage>
</organism>